<accession>A0A840QCA2</accession>
<dbReference type="GO" id="GO:0032259">
    <property type="term" value="P:methylation"/>
    <property type="evidence" value="ECO:0007669"/>
    <property type="project" value="UniProtKB-KW"/>
</dbReference>
<dbReference type="RefSeq" id="WP_184728382.1">
    <property type="nucleotide sequence ID" value="NZ_JACHIW010000001.1"/>
</dbReference>
<evidence type="ECO:0000313" key="6">
    <source>
        <dbReference type="Proteomes" id="UP000584374"/>
    </source>
</evidence>
<dbReference type="GO" id="GO:0008757">
    <property type="term" value="F:S-adenosylmethionine-dependent methyltransferase activity"/>
    <property type="evidence" value="ECO:0007669"/>
    <property type="project" value="InterPro"/>
</dbReference>
<dbReference type="Gene3D" id="3.40.50.150">
    <property type="entry name" value="Vaccinia Virus protein VP39"/>
    <property type="match status" value="1"/>
</dbReference>
<dbReference type="InterPro" id="IPR051052">
    <property type="entry name" value="Diverse_substrate_MTase"/>
</dbReference>
<dbReference type="InterPro" id="IPR029063">
    <property type="entry name" value="SAM-dependent_MTases_sf"/>
</dbReference>
<dbReference type="AlphaFoldDB" id="A0A840QCA2"/>
<evidence type="ECO:0000256" key="2">
    <source>
        <dbReference type="ARBA" id="ARBA00022603"/>
    </source>
</evidence>
<keyword evidence="3 5" id="KW-0808">Transferase</keyword>
<protein>
    <submittedName>
        <fullName evidence="5">SAM-dependent methyltransferase</fullName>
    </submittedName>
</protein>
<keyword evidence="6" id="KW-1185">Reference proteome</keyword>
<name>A0A840QCA2_9PSEU</name>
<feature type="domain" description="Methyltransferase type 11" evidence="4">
    <location>
        <begin position="48"/>
        <end position="140"/>
    </location>
</feature>
<keyword evidence="2 5" id="KW-0489">Methyltransferase</keyword>
<dbReference type="SUPFAM" id="SSF53335">
    <property type="entry name" value="S-adenosyl-L-methionine-dependent methyltransferases"/>
    <property type="match status" value="1"/>
</dbReference>
<gene>
    <name evidence="5" type="ORF">BJ970_004995</name>
</gene>
<organism evidence="5 6">
    <name type="scientific">Saccharopolyspora phatthalungensis</name>
    <dbReference type="NCBI Taxonomy" id="664693"/>
    <lineage>
        <taxon>Bacteria</taxon>
        <taxon>Bacillati</taxon>
        <taxon>Actinomycetota</taxon>
        <taxon>Actinomycetes</taxon>
        <taxon>Pseudonocardiales</taxon>
        <taxon>Pseudonocardiaceae</taxon>
        <taxon>Saccharopolyspora</taxon>
    </lineage>
</organism>
<proteinExistence type="inferred from homology"/>
<comment type="caution">
    <text evidence="5">The sequence shown here is derived from an EMBL/GenBank/DDBJ whole genome shotgun (WGS) entry which is preliminary data.</text>
</comment>
<dbReference type="EMBL" id="JACHIW010000001">
    <property type="protein sequence ID" value="MBB5157461.1"/>
    <property type="molecule type" value="Genomic_DNA"/>
</dbReference>
<dbReference type="PANTHER" id="PTHR44942">
    <property type="entry name" value="METHYLTRANSF_11 DOMAIN-CONTAINING PROTEIN"/>
    <property type="match status" value="1"/>
</dbReference>
<evidence type="ECO:0000256" key="1">
    <source>
        <dbReference type="ARBA" id="ARBA00008361"/>
    </source>
</evidence>
<evidence type="ECO:0000259" key="4">
    <source>
        <dbReference type="Pfam" id="PF08241"/>
    </source>
</evidence>
<dbReference type="CDD" id="cd02440">
    <property type="entry name" value="AdoMet_MTases"/>
    <property type="match status" value="1"/>
</dbReference>
<sequence>MTELDRELLRTTFGEDADRYDRCRPGYPSELFDDLVSLAPIHSRSRALEIGCGTGQATLPLARLGCAVVAVELSADMTDIARRHLSGFPAAQVVVSAFEEWPLPATKFDVVLSATAFHWIDPDIRMNKAADALHPDGTLALISTHHIAGGTEAFFAEVQSCYERFDPNTPPGLRLPATDAVPTDSTEIDQSNRFGPVEFRRYEWEQTYSTQEYIDLLLTYSGHRALHPDRQQRLLSCIANLIDTNYGGQITKRYLTQLVTAHRAS</sequence>
<dbReference type="Pfam" id="PF08241">
    <property type="entry name" value="Methyltransf_11"/>
    <property type="match status" value="1"/>
</dbReference>
<comment type="similarity">
    <text evidence="1">Belongs to the methyltransferase superfamily.</text>
</comment>
<evidence type="ECO:0000256" key="3">
    <source>
        <dbReference type="ARBA" id="ARBA00022679"/>
    </source>
</evidence>
<dbReference type="Proteomes" id="UP000584374">
    <property type="component" value="Unassembled WGS sequence"/>
</dbReference>
<evidence type="ECO:0000313" key="5">
    <source>
        <dbReference type="EMBL" id="MBB5157461.1"/>
    </source>
</evidence>
<reference evidence="5 6" key="1">
    <citation type="submission" date="2020-08" db="EMBL/GenBank/DDBJ databases">
        <title>Sequencing the genomes of 1000 actinobacteria strains.</title>
        <authorList>
            <person name="Klenk H.-P."/>
        </authorList>
    </citation>
    <scope>NUCLEOTIDE SEQUENCE [LARGE SCALE GENOMIC DNA]</scope>
    <source>
        <strain evidence="5 6">DSM 45584</strain>
    </source>
</reference>
<dbReference type="PANTHER" id="PTHR44942:SF4">
    <property type="entry name" value="METHYLTRANSFERASE TYPE 11 DOMAIN-CONTAINING PROTEIN"/>
    <property type="match status" value="1"/>
</dbReference>
<dbReference type="InterPro" id="IPR013216">
    <property type="entry name" value="Methyltransf_11"/>
</dbReference>